<protein>
    <submittedName>
        <fullName evidence="2">Uncharacterized protein</fullName>
    </submittedName>
</protein>
<dbReference type="OrthoDB" id="10519897at2759"/>
<dbReference type="Proteomes" id="UP001163046">
    <property type="component" value="Unassembled WGS sequence"/>
</dbReference>
<keyword evidence="3" id="KW-1185">Reference proteome</keyword>
<feature type="compositionally biased region" description="Basic and acidic residues" evidence="1">
    <location>
        <begin position="96"/>
        <end position="116"/>
    </location>
</feature>
<sequence>MQLNSSKFLSDSNVAKFNATLFSSASSHASRGLDVEEAMDIDHQESNDEACVGEGNASVLPDTNVSCQPRVSEEKSLPEKYPLRGESDSSATSGAKSKELKREMQDTNQKKAEVNEQKPQILKTTSTTLSNKKRAIYIVVHVSTIQIGELIGKASAPVKIYAEKMFIEMETNEGVGNQTISHHFRIPCKDLTECKANFGGAPLLFVVKPTPAGATAIQEKCKEKGRFLDPESQDMKKRYIVSGDELQSGTKRYQS</sequence>
<reference evidence="2" key="1">
    <citation type="submission" date="2023-01" db="EMBL/GenBank/DDBJ databases">
        <title>Genome assembly of the deep-sea coral Lophelia pertusa.</title>
        <authorList>
            <person name="Herrera S."/>
            <person name="Cordes E."/>
        </authorList>
    </citation>
    <scope>NUCLEOTIDE SEQUENCE</scope>
    <source>
        <strain evidence="2">USNM1676648</strain>
        <tissue evidence="2">Polyp</tissue>
    </source>
</reference>
<evidence type="ECO:0000313" key="3">
    <source>
        <dbReference type="Proteomes" id="UP001163046"/>
    </source>
</evidence>
<proteinExistence type="predicted"/>
<organism evidence="2 3">
    <name type="scientific">Desmophyllum pertusum</name>
    <dbReference type="NCBI Taxonomy" id="174260"/>
    <lineage>
        <taxon>Eukaryota</taxon>
        <taxon>Metazoa</taxon>
        <taxon>Cnidaria</taxon>
        <taxon>Anthozoa</taxon>
        <taxon>Hexacorallia</taxon>
        <taxon>Scleractinia</taxon>
        <taxon>Caryophylliina</taxon>
        <taxon>Caryophylliidae</taxon>
        <taxon>Desmophyllum</taxon>
    </lineage>
</organism>
<feature type="region of interest" description="Disordered" evidence="1">
    <location>
        <begin position="37"/>
        <end position="117"/>
    </location>
</feature>
<comment type="caution">
    <text evidence="2">The sequence shown here is derived from an EMBL/GenBank/DDBJ whole genome shotgun (WGS) entry which is preliminary data.</text>
</comment>
<evidence type="ECO:0000256" key="1">
    <source>
        <dbReference type="SAM" id="MobiDB-lite"/>
    </source>
</evidence>
<name>A0A9X0D4E2_9CNID</name>
<feature type="compositionally biased region" description="Basic and acidic residues" evidence="1">
    <location>
        <begin position="71"/>
        <end position="87"/>
    </location>
</feature>
<accession>A0A9X0D4E2</accession>
<dbReference type="AlphaFoldDB" id="A0A9X0D4E2"/>
<gene>
    <name evidence="2" type="ORF">OS493_006941</name>
</gene>
<evidence type="ECO:0000313" key="2">
    <source>
        <dbReference type="EMBL" id="KAJ7386907.1"/>
    </source>
</evidence>
<dbReference type="EMBL" id="MU825875">
    <property type="protein sequence ID" value="KAJ7386907.1"/>
    <property type="molecule type" value="Genomic_DNA"/>
</dbReference>